<keyword evidence="2" id="KW-1185">Reference proteome</keyword>
<proteinExistence type="predicted"/>
<evidence type="ECO:0000313" key="1">
    <source>
        <dbReference type="EnsemblPlants" id="KQK99139"/>
    </source>
</evidence>
<dbReference type="Proteomes" id="UP000004995">
    <property type="component" value="Unassembled WGS sequence"/>
</dbReference>
<dbReference type="EMBL" id="AGNK02004522">
    <property type="status" value="NOT_ANNOTATED_CDS"/>
    <property type="molecule type" value="Genomic_DNA"/>
</dbReference>
<dbReference type="EnsemblPlants" id="KQK99139">
    <property type="protein sequence ID" value="KQK99139"/>
    <property type="gene ID" value="SETIT_012920mg"/>
</dbReference>
<dbReference type="Gramene" id="KQK99139">
    <property type="protein sequence ID" value="KQK99139"/>
    <property type="gene ID" value="SETIT_012920mg"/>
</dbReference>
<protein>
    <submittedName>
        <fullName evidence="1">Uncharacterized protein</fullName>
    </submittedName>
</protein>
<reference evidence="1" key="2">
    <citation type="submission" date="2018-08" db="UniProtKB">
        <authorList>
            <consortium name="EnsemblPlants"/>
        </authorList>
    </citation>
    <scope>IDENTIFICATION</scope>
    <source>
        <strain evidence="1">Yugu1</strain>
    </source>
</reference>
<reference evidence="2" key="1">
    <citation type="journal article" date="2012" name="Nat. Biotechnol.">
        <title>Reference genome sequence of the model plant Setaria.</title>
        <authorList>
            <person name="Bennetzen J.L."/>
            <person name="Schmutz J."/>
            <person name="Wang H."/>
            <person name="Percifield R."/>
            <person name="Hawkins J."/>
            <person name="Pontaroli A.C."/>
            <person name="Estep M."/>
            <person name="Feng L."/>
            <person name="Vaughn J.N."/>
            <person name="Grimwood J."/>
            <person name="Jenkins J."/>
            <person name="Barry K."/>
            <person name="Lindquist E."/>
            <person name="Hellsten U."/>
            <person name="Deshpande S."/>
            <person name="Wang X."/>
            <person name="Wu X."/>
            <person name="Mitros T."/>
            <person name="Triplett J."/>
            <person name="Yang X."/>
            <person name="Ye C.Y."/>
            <person name="Mauro-Herrera M."/>
            <person name="Wang L."/>
            <person name="Li P."/>
            <person name="Sharma M."/>
            <person name="Sharma R."/>
            <person name="Ronald P.C."/>
            <person name="Panaud O."/>
            <person name="Kellogg E.A."/>
            <person name="Brutnell T.P."/>
            <person name="Doust A.N."/>
            <person name="Tuskan G.A."/>
            <person name="Rokhsar D."/>
            <person name="Devos K.M."/>
        </authorList>
    </citation>
    <scope>NUCLEOTIDE SEQUENCE [LARGE SCALE GENOMIC DNA]</scope>
    <source>
        <strain evidence="2">cv. Yugu1</strain>
    </source>
</reference>
<dbReference type="HOGENOM" id="CLU_3072298_0_0_1"/>
<organism evidence="1 2">
    <name type="scientific">Setaria italica</name>
    <name type="common">Foxtail millet</name>
    <name type="synonym">Panicum italicum</name>
    <dbReference type="NCBI Taxonomy" id="4555"/>
    <lineage>
        <taxon>Eukaryota</taxon>
        <taxon>Viridiplantae</taxon>
        <taxon>Streptophyta</taxon>
        <taxon>Embryophyta</taxon>
        <taxon>Tracheophyta</taxon>
        <taxon>Spermatophyta</taxon>
        <taxon>Magnoliopsida</taxon>
        <taxon>Liliopsida</taxon>
        <taxon>Poales</taxon>
        <taxon>Poaceae</taxon>
        <taxon>PACMAD clade</taxon>
        <taxon>Panicoideae</taxon>
        <taxon>Panicodae</taxon>
        <taxon>Paniceae</taxon>
        <taxon>Cenchrinae</taxon>
        <taxon>Setaria</taxon>
    </lineage>
</organism>
<name>K3YFA2_SETIT</name>
<evidence type="ECO:0000313" key="2">
    <source>
        <dbReference type="Proteomes" id="UP000004995"/>
    </source>
</evidence>
<dbReference type="AlphaFoldDB" id="K3YFA2"/>
<dbReference type="InParanoid" id="K3YFA2"/>
<sequence length="53" mass="6105">MSQGRPNLCANNPACAACILHNHKYRCRELEVQSHAWAEPQKVQTQPDQEHHQ</sequence>
<accession>K3YFA2</accession>